<reference evidence="6 7" key="1">
    <citation type="submission" date="2020-04" db="EMBL/GenBank/DDBJ databases">
        <authorList>
            <person name="Zhang R."/>
            <person name="Schippers A."/>
        </authorList>
    </citation>
    <scope>NUCLEOTIDE SEQUENCE [LARGE SCALE GENOMIC DNA]</scope>
    <source>
        <strain evidence="6 7">DSM 109850</strain>
    </source>
</reference>
<dbReference type="Proteomes" id="UP000533476">
    <property type="component" value="Unassembled WGS sequence"/>
</dbReference>
<keyword evidence="1" id="KW-0963">Cytoplasm</keyword>
<keyword evidence="2" id="KW-0132">Cell division</keyword>
<evidence type="ECO:0000313" key="7">
    <source>
        <dbReference type="Proteomes" id="UP000533476"/>
    </source>
</evidence>
<accession>A0A7Y0L3B5</accession>
<evidence type="ECO:0000256" key="4">
    <source>
        <dbReference type="ARBA" id="ARBA00023306"/>
    </source>
</evidence>
<dbReference type="GO" id="GO:0051304">
    <property type="term" value="P:chromosome separation"/>
    <property type="evidence" value="ECO:0007669"/>
    <property type="project" value="InterPro"/>
</dbReference>
<name>A0A7Y0L3B5_9FIRM</name>
<evidence type="ECO:0000256" key="5">
    <source>
        <dbReference type="SAM" id="MobiDB-lite"/>
    </source>
</evidence>
<dbReference type="NCBIfam" id="TIGR00281">
    <property type="entry name" value="SMC-Scp complex subunit ScpB"/>
    <property type="match status" value="1"/>
</dbReference>
<proteinExistence type="predicted"/>
<dbReference type="EMBL" id="JABBVZ010000023">
    <property type="protein sequence ID" value="NMP22435.1"/>
    <property type="molecule type" value="Genomic_DNA"/>
</dbReference>
<sequence>MNLDLLEALLFVHGDPVSVDQLALWLDLPSTGVEQQLQALDEALQSRQSGLSVQRVAGGVRLTTHPRLQDALAARLGRRAPEPLSHAAWEVLAIVAYRQPITRLEIEAIRQTGSERALDTLLNRELIEEVGRKEAPGRPILYGTTARFLREFGLDSPSDLPPLSVGGETTSSQE</sequence>
<gene>
    <name evidence="6" type="primary">scpB</name>
    <name evidence="6" type="ORF">HIJ39_08730</name>
</gene>
<dbReference type="AlphaFoldDB" id="A0A7Y0L3B5"/>
<evidence type="ECO:0000256" key="1">
    <source>
        <dbReference type="ARBA" id="ARBA00022490"/>
    </source>
</evidence>
<dbReference type="InterPro" id="IPR005234">
    <property type="entry name" value="ScpB_csome_segregation"/>
</dbReference>
<dbReference type="Pfam" id="PF04079">
    <property type="entry name" value="SMC_ScpB"/>
    <property type="match status" value="1"/>
</dbReference>
<comment type="caution">
    <text evidence="6">The sequence shown here is derived from an EMBL/GenBank/DDBJ whole genome shotgun (WGS) entry which is preliminary data.</text>
</comment>
<dbReference type="PANTHER" id="PTHR34298">
    <property type="entry name" value="SEGREGATION AND CONDENSATION PROTEIN B"/>
    <property type="match status" value="1"/>
</dbReference>
<dbReference type="SUPFAM" id="SSF46785">
    <property type="entry name" value="Winged helix' DNA-binding domain"/>
    <property type="match status" value="2"/>
</dbReference>
<dbReference type="Gene3D" id="1.10.10.10">
    <property type="entry name" value="Winged helix-like DNA-binding domain superfamily/Winged helix DNA-binding domain"/>
    <property type="match status" value="2"/>
</dbReference>
<evidence type="ECO:0000256" key="3">
    <source>
        <dbReference type="ARBA" id="ARBA00022829"/>
    </source>
</evidence>
<dbReference type="InterPro" id="IPR036388">
    <property type="entry name" value="WH-like_DNA-bd_sf"/>
</dbReference>
<evidence type="ECO:0000313" key="6">
    <source>
        <dbReference type="EMBL" id="NMP22435.1"/>
    </source>
</evidence>
<evidence type="ECO:0000256" key="2">
    <source>
        <dbReference type="ARBA" id="ARBA00022618"/>
    </source>
</evidence>
<dbReference type="RefSeq" id="WP_169098744.1">
    <property type="nucleotide sequence ID" value="NZ_JABBVZ010000023.1"/>
</dbReference>
<organism evidence="6 7">
    <name type="scientific">Sulfobacillus harzensis</name>
    <dbReference type="NCBI Taxonomy" id="2729629"/>
    <lineage>
        <taxon>Bacteria</taxon>
        <taxon>Bacillati</taxon>
        <taxon>Bacillota</taxon>
        <taxon>Clostridia</taxon>
        <taxon>Eubacteriales</taxon>
        <taxon>Clostridiales Family XVII. Incertae Sedis</taxon>
        <taxon>Sulfobacillus</taxon>
    </lineage>
</organism>
<feature type="region of interest" description="Disordered" evidence="5">
    <location>
        <begin position="153"/>
        <end position="174"/>
    </location>
</feature>
<dbReference type="InterPro" id="IPR036390">
    <property type="entry name" value="WH_DNA-bd_sf"/>
</dbReference>
<dbReference type="GO" id="GO:0051301">
    <property type="term" value="P:cell division"/>
    <property type="evidence" value="ECO:0007669"/>
    <property type="project" value="UniProtKB-KW"/>
</dbReference>
<keyword evidence="4" id="KW-0131">Cell cycle</keyword>
<dbReference type="PANTHER" id="PTHR34298:SF2">
    <property type="entry name" value="SEGREGATION AND CONDENSATION PROTEIN B"/>
    <property type="match status" value="1"/>
</dbReference>
<keyword evidence="3" id="KW-0159">Chromosome partition</keyword>
<keyword evidence="7" id="KW-1185">Reference proteome</keyword>
<protein>
    <submittedName>
        <fullName evidence="6">SMC-Scp complex subunit ScpB</fullName>
    </submittedName>
</protein>
<dbReference type="PIRSF" id="PIRSF019345">
    <property type="entry name" value="ScpB"/>
    <property type="match status" value="1"/>
</dbReference>